<reference evidence="2" key="2">
    <citation type="journal article" date="2024" name="Plant">
        <title>Genomic evolution and insights into agronomic trait innovations of Sesamum species.</title>
        <authorList>
            <person name="Miao H."/>
            <person name="Wang L."/>
            <person name="Qu L."/>
            <person name="Liu H."/>
            <person name="Sun Y."/>
            <person name="Le M."/>
            <person name="Wang Q."/>
            <person name="Wei S."/>
            <person name="Zheng Y."/>
            <person name="Lin W."/>
            <person name="Duan Y."/>
            <person name="Cao H."/>
            <person name="Xiong S."/>
            <person name="Wang X."/>
            <person name="Wei L."/>
            <person name="Li C."/>
            <person name="Ma Q."/>
            <person name="Ju M."/>
            <person name="Zhao R."/>
            <person name="Li G."/>
            <person name="Mu C."/>
            <person name="Tian Q."/>
            <person name="Mei H."/>
            <person name="Zhang T."/>
            <person name="Gao T."/>
            <person name="Zhang H."/>
        </authorList>
    </citation>
    <scope>NUCLEOTIDE SEQUENCE</scope>
    <source>
        <strain evidence="2">KEN1</strain>
    </source>
</reference>
<dbReference type="PANTHER" id="PTHR46658:SF1">
    <property type="entry name" value="CYS OR MET METABOLISM PYRIDOXAL-PHOSPHATE-DEPENDENT ENZYME"/>
    <property type="match status" value="1"/>
</dbReference>
<dbReference type="Gene3D" id="3.40.640.10">
    <property type="entry name" value="Type I PLP-dependent aspartate aminotransferase-like (Major domain)"/>
    <property type="match status" value="1"/>
</dbReference>
<dbReference type="SUPFAM" id="SSF54373">
    <property type="entry name" value="FAD-linked reductases, C-terminal domain"/>
    <property type="match status" value="1"/>
</dbReference>
<dbReference type="Pfam" id="PF01593">
    <property type="entry name" value="Amino_oxidase"/>
    <property type="match status" value="1"/>
</dbReference>
<dbReference type="InterPro" id="IPR009651">
    <property type="entry name" value="Met_g_lyase_put"/>
</dbReference>
<gene>
    <name evidence="2" type="ORF">Slati_2072400</name>
</gene>
<organism evidence="2">
    <name type="scientific">Sesamum latifolium</name>
    <dbReference type="NCBI Taxonomy" id="2727402"/>
    <lineage>
        <taxon>Eukaryota</taxon>
        <taxon>Viridiplantae</taxon>
        <taxon>Streptophyta</taxon>
        <taxon>Embryophyta</taxon>
        <taxon>Tracheophyta</taxon>
        <taxon>Spermatophyta</taxon>
        <taxon>Magnoliopsida</taxon>
        <taxon>eudicotyledons</taxon>
        <taxon>Gunneridae</taxon>
        <taxon>Pentapetalae</taxon>
        <taxon>asterids</taxon>
        <taxon>lamiids</taxon>
        <taxon>Lamiales</taxon>
        <taxon>Pedaliaceae</taxon>
        <taxon>Sesamum</taxon>
    </lineage>
</organism>
<dbReference type="InterPro" id="IPR015421">
    <property type="entry name" value="PyrdxlP-dep_Trfase_major"/>
</dbReference>
<dbReference type="PANTHER" id="PTHR46658">
    <property type="entry name" value="CYS OR MET METABOLISM PYRIDOXAL-PHOSPHATE-DEPENDENT ENZYME"/>
    <property type="match status" value="1"/>
</dbReference>
<dbReference type="Pfam" id="PF06838">
    <property type="entry name" value="Met_gamma_lyase"/>
    <property type="match status" value="1"/>
</dbReference>
<dbReference type="SUPFAM" id="SSF53383">
    <property type="entry name" value="PLP-dependent transferases"/>
    <property type="match status" value="1"/>
</dbReference>
<dbReference type="InterPro" id="IPR015424">
    <property type="entry name" value="PyrdxlP-dep_Trfase"/>
</dbReference>
<dbReference type="SUPFAM" id="SSF46689">
    <property type="entry name" value="Homeodomain-like"/>
    <property type="match status" value="1"/>
</dbReference>
<feature type="domain" description="Amine oxidase" evidence="1">
    <location>
        <begin position="182"/>
        <end position="482"/>
    </location>
</feature>
<evidence type="ECO:0000313" key="2">
    <source>
        <dbReference type="EMBL" id="KAL0443497.1"/>
    </source>
</evidence>
<protein>
    <submittedName>
        <fullName evidence="2">Lysine-specific histone demethylase 12</fullName>
    </submittedName>
</protein>
<name>A0AAW2WP82_9LAMI</name>
<proteinExistence type="predicted"/>
<reference evidence="2" key="1">
    <citation type="submission" date="2020-06" db="EMBL/GenBank/DDBJ databases">
        <authorList>
            <person name="Li T."/>
            <person name="Hu X."/>
            <person name="Zhang T."/>
            <person name="Song X."/>
            <person name="Zhang H."/>
            <person name="Dai N."/>
            <person name="Sheng W."/>
            <person name="Hou X."/>
            <person name="Wei L."/>
        </authorList>
    </citation>
    <scope>NUCLEOTIDE SEQUENCE</scope>
    <source>
        <strain evidence="2">KEN1</strain>
        <tissue evidence="2">Leaf</tissue>
    </source>
</reference>
<evidence type="ECO:0000259" key="1">
    <source>
        <dbReference type="Pfam" id="PF01593"/>
    </source>
</evidence>
<dbReference type="SUPFAM" id="SSF51905">
    <property type="entry name" value="FAD/NAD(P)-binding domain"/>
    <property type="match status" value="1"/>
</dbReference>
<sequence length="1087" mass="119247">MGETGNTPILDNPGSKRLLRRKMGSKNYDENLMDELIEKHLGGSLRKKNRTQKDLEKETETEAMIALSLGFPIDELLDEEIRAGVVSELGGKEQNDYIVVRNHILAKWRDNVHSWLSKAQIKETVRLAGLAAARQLRSFGFKVLVLEGRDRPGGRVYTQKMGQEGNYAAVDLGGSVITGSVLETLRQLYAVARSNEERQLLDWHFANLEFSNAGSLSNLSAAYWDQDDPYEMGGDHCFLAGGNWRLIRALCKGVPILYGKTVETIRYGNEGVEVIAGNQVFQADMVLCTVPLGVLKKGKIRFEPELPEKKLAAIERLGFGLLNKVAMVFAHNFWGEDLDTFGSLRESSHHRGEFFLFYSYHTVSGAPVLVALVAGEAAQLFENTDPASSVHHILSILRGIYAPKGIHVPNPLQSICTRWGTDPLSYGSYSHIRVQSSGNDYDILAEPVGGRLFFGGEATTRQYPATMHGAYLSGLREASRILQATKARQNNPRKSVQKNLGQNIDILLDLFKRPDLAFEEFCFVFDLSSGDPKSLGLMQVTLGTCCNGYISDDCTRLAAGYWRTFKEVIFSVPKARPEVDGGQCYRTLRTGRSVFPLKADRKCCFWSYPPPHPFILRALSPYPAHPPLIPEPKISARRKSRASAVSLHCEEQTFVPEVEKAVDSLYPEFRAVDNFGGGARALKAFQNARVGSHHFGGSTGYGHEEAGGREALDQAFAEIFGAESAIVRAQFFSGTHAITCALFAFLRPGDELLAVAGAPYDTLEEVIGIRDSDNLGLKDFGIDYREVPLSEDGGLDWAALRVALRPQTKCALIQRSCGYSWRRSLSVDEIGRAIKIIKLQNPHCLVMVDNCYGEFTEIMEPSMVGADLIAGSFIKNPGGTIVPCGGYVAGRKKWVAAAAARLSAPGLGVDCGSTPGDIMRIFFQGLFLAPQMVGEAIKGSLLIAEVMAGRGYKVQPGRRVPRHDVVQAVQLGSRERLLAFCEAVQRSSPVSSFTKPIAGATPGYASEVIFADGTFIDGSTSELSCDGPLREPFAVYCQTQHIWVVTMVHSSLIADLKGVSPLGDCKVASIWLRFISYALLQSANCLR</sequence>
<dbReference type="Gene3D" id="3.90.1150.60">
    <property type="entry name" value="Methioning gamme-lyase, C-terminal domain"/>
    <property type="match status" value="1"/>
</dbReference>
<dbReference type="AlphaFoldDB" id="A0AAW2WP82"/>
<dbReference type="InterPro" id="IPR036188">
    <property type="entry name" value="FAD/NAD-bd_sf"/>
</dbReference>
<dbReference type="Gene3D" id="3.50.50.60">
    <property type="entry name" value="FAD/NAD(P)-binding domain"/>
    <property type="match status" value="2"/>
</dbReference>
<dbReference type="Gene3D" id="3.90.660.10">
    <property type="match status" value="2"/>
</dbReference>
<dbReference type="EMBL" id="JACGWN010000007">
    <property type="protein sequence ID" value="KAL0443497.1"/>
    <property type="molecule type" value="Genomic_DNA"/>
</dbReference>
<dbReference type="InterPro" id="IPR002937">
    <property type="entry name" value="Amino_oxidase"/>
</dbReference>
<dbReference type="InterPro" id="IPR009057">
    <property type="entry name" value="Homeodomain-like_sf"/>
</dbReference>
<dbReference type="GO" id="GO:0016491">
    <property type="term" value="F:oxidoreductase activity"/>
    <property type="evidence" value="ECO:0007669"/>
    <property type="project" value="InterPro"/>
</dbReference>
<accession>A0AAW2WP82</accession>
<comment type="caution">
    <text evidence="2">The sequence shown here is derived from an EMBL/GenBank/DDBJ whole genome shotgun (WGS) entry which is preliminary data.</text>
</comment>